<dbReference type="InterPro" id="IPR020103">
    <property type="entry name" value="PsdUridine_synth_cat_dom_sf"/>
</dbReference>
<feature type="domain" description="Pseudouridine synthase RsuA/RluA-like" evidence="4">
    <location>
        <begin position="10"/>
        <end position="165"/>
    </location>
</feature>
<keyword evidence="5" id="KW-0413">Isomerase</keyword>
<dbReference type="GO" id="GO:0006396">
    <property type="term" value="P:RNA processing"/>
    <property type="evidence" value="ECO:0007669"/>
    <property type="project" value="UniProtKB-ARBA"/>
</dbReference>
<dbReference type="InterPro" id="IPR006145">
    <property type="entry name" value="PsdUridine_synth_RsuA/RluA"/>
</dbReference>
<dbReference type="CDD" id="cd02869">
    <property type="entry name" value="PseudoU_synth_RluA_like"/>
    <property type="match status" value="1"/>
</dbReference>
<dbReference type="Proteomes" id="UP000306509">
    <property type="component" value="Unassembled WGS sequence"/>
</dbReference>
<proteinExistence type="predicted"/>
<evidence type="ECO:0000256" key="1">
    <source>
        <dbReference type="ARBA" id="ARBA00000073"/>
    </source>
</evidence>
<dbReference type="GO" id="GO:0140098">
    <property type="term" value="F:catalytic activity, acting on RNA"/>
    <property type="evidence" value="ECO:0007669"/>
    <property type="project" value="UniProtKB-ARBA"/>
</dbReference>
<keyword evidence="6" id="KW-1185">Reference proteome</keyword>
<dbReference type="EMBL" id="QGQD01000057">
    <property type="protein sequence ID" value="TLD00198.1"/>
    <property type="molecule type" value="Genomic_DNA"/>
</dbReference>
<evidence type="ECO:0000259" key="4">
    <source>
        <dbReference type="Pfam" id="PF00849"/>
    </source>
</evidence>
<accession>A0A4V6HRS5</accession>
<evidence type="ECO:0000256" key="3">
    <source>
        <dbReference type="ARBA" id="ARBA00033164"/>
    </source>
</evidence>
<dbReference type="InterPro" id="IPR050188">
    <property type="entry name" value="RluA_PseudoU_synthase"/>
</dbReference>
<dbReference type="STRING" id="180332.GCA_000797495_05134"/>
<dbReference type="SUPFAM" id="SSF55120">
    <property type="entry name" value="Pseudouridine synthase"/>
    <property type="match status" value="1"/>
</dbReference>
<evidence type="ECO:0000256" key="2">
    <source>
        <dbReference type="ARBA" id="ARBA00031870"/>
    </source>
</evidence>
<organism evidence="5 6">
    <name type="scientific">Robinsoniella peoriensis</name>
    <dbReference type="NCBI Taxonomy" id="180332"/>
    <lineage>
        <taxon>Bacteria</taxon>
        <taxon>Bacillati</taxon>
        <taxon>Bacillota</taxon>
        <taxon>Clostridia</taxon>
        <taxon>Lachnospirales</taxon>
        <taxon>Lachnospiraceae</taxon>
        <taxon>Robinsoniella</taxon>
    </lineage>
</organism>
<gene>
    <name evidence="5" type="primary">rluC_2</name>
    <name evidence="5" type="ORF">DSM106044_02864</name>
</gene>
<reference evidence="5 6" key="1">
    <citation type="journal article" date="2019" name="Anaerobe">
        <title>Detection of Robinsoniella peoriensis in multiple bone samples of a trauma patient.</title>
        <authorList>
            <person name="Schrottner P."/>
            <person name="Hartwich K."/>
            <person name="Bunk B."/>
            <person name="Schober I."/>
            <person name="Helbig S."/>
            <person name="Rudolph W.W."/>
            <person name="Gunzer F."/>
        </authorList>
    </citation>
    <scope>NUCLEOTIDE SEQUENCE [LARGE SCALE GENOMIC DNA]</scope>
    <source>
        <strain evidence="5 6">DSM 106044</strain>
    </source>
</reference>
<dbReference type="GO" id="GO:0003723">
    <property type="term" value="F:RNA binding"/>
    <property type="evidence" value="ECO:0007669"/>
    <property type="project" value="InterPro"/>
</dbReference>
<dbReference type="PANTHER" id="PTHR21600">
    <property type="entry name" value="MITOCHONDRIAL RNA PSEUDOURIDINE SYNTHASE"/>
    <property type="match status" value="1"/>
</dbReference>
<dbReference type="GO" id="GO:0009982">
    <property type="term" value="F:pseudouridine synthase activity"/>
    <property type="evidence" value="ECO:0007669"/>
    <property type="project" value="InterPro"/>
</dbReference>
<protein>
    <recommendedName>
        <fullName evidence="2">RNA pseudouridylate synthase</fullName>
    </recommendedName>
    <alternativeName>
        <fullName evidence="3">RNA-uridine isomerase</fullName>
    </alternativeName>
</protein>
<sequence>MLNIIYEDGQVLVCEKPSGVAVQSAGIGTMDLESRIKNYLSTENSGNGEPYLGVIHRLDQPVGGVLVFAKTPMAAADLSKQAGNGEMDKRYQAVVCGKLPQIQGVLVDYLFKDGKTNTSRIVKKEQKGAKRAELHYQVLEEKEGLSLLEIHLITGRHHQIRVQLAGAGTPLYGDKKYNPKTAGDQRTTIGLYACKLSFLHPKTKKQMAFSCEPKGDAFSIFTSR</sequence>
<dbReference type="GO" id="GO:0001522">
    <property type="term" value="P:pseudouridine synthesis"/>
    <property type="evidence" value="ECO:0007669"/>
    <property type="project" value="InterPro"/>
</dbReference>
<dbReference type="AlphaFoldDB" id="A0A4V6HRS5"/>
<evidence type="ECO:0000313" key="5">
    <source>
        <dbReference type="EMBL" id="TLD00198.1"/>
    </source>
</evidence>
<comment type="caution">
    <text evidence="5">The sequence shown here is derived from an EMBL/GenBank/DDBJ whole genome shotgun (WGS) entry which is preliminary data.</text>
</comment>
<evidence type="ECO:0000313" key="6">
    <source>
        <dbReference type="Proteomes" id="UP000306509"/>
    </source>
</evidence>
<dbReference type="Gene3D" id="3.30.2350.10">
    <property type="entry name" value="Pseudouridine synthase"/>
    <property type="match status" value="1"/>
</dbReference>
<dbReference type="RefSeq" id="WP_044293940.1">
    <property type="nucleotide sequence ID" value="NZ_JTGN01000002.1"/>
</dbReference>
<dbReference type="Pfam" id="PF00849">
    <property type="entry name" value="PseudoU_synth_2"/>
    <property type="match status" value="1"/>
</dbReference>
<comment type="catalytic activity">
    <reaction evidence="1">
        <text>a uridine in RNA = a pseudouridine in RNA</text>
        <dbReference type="Rhea" id="RHEA:48348"/>
        <dbReference type="Rhea" id="RHEA-COMP:12068"/>
        <dbReference type="Rhea" id="RHEA-COMP:12069"/>
        <dbReference type="ChEBI" id="CHEBI:65314"/>
        <dbReference type="ChEBI" id="CHEBI:65315"/>
    </reaction>
</comment>
<name>A0A4V6HRS5_9FIRM</name>